<feature type="non-terminal residue" evidence="2">
    <location>
        <position position="42"/>
    </location>
</feature>
<keyword evidence="3" id="KW-1185">Reference proteome</keyword>
<keyword evidence="1" id="KW-0175">Coiled coil</keyword>
<dbReference type="Proteomes" id="UP000838756">
    <property type="component" value="Unassembled WGS sequence"/>
</dbReference>
<evidence type="ECO:0000256" key="1">
    <source>
        <dbReference type="SAM" id="Coils"/>
    </source>
</evidence>
<dbReference type="EMBL" id="CAKXAJ010011728">
    <property type="protein sequence ID" value="CAH2215462.1"/>
    <property type="molecule type" value="Genomic_DNA"/>
</dbReference>
<dbReference type="AlphaFoldDB" id="A0A8S4QNX9"/>
<name>A0A8S4QNX9_9NEOP</name>
<evidence type="ECO:0000313" key="3">
    <source>
        <dbReference type="Proteomes" id="UP000838756"/>
    </source>
</evidence>
<feature type="coiled-coil region" evidence="1">
    <location>
        <begin position="2"/>
        <end position="39"/>
    </location>
</feature>
<evidence type="ECO:0000313" key="2">
    <source>
        <dbReference type="EMBL" id="CAH2215462.1"/>
    </source>
</evidence>
<protein>
    <submittedName>
        <fullName evidence="2">Jg23297 protein</fullName>
    </submittedName>
</protein>
<sequence length="42" mass="5064">ELHDARANLTEMNRRLHELEIELRRLENEREELTAAYKEAEA</sequence>
<comment type="caution">
    <text evidence="2">The sequence shown here is derived from an EMBL/GenBank/DDBJ whole genome shotgun (WGS) entry which is preliminary data.</text>
</comment>
<accession>A0A8S4QNX9</accession>
<organism evidence="2 3">
    <name type="scientific">Pararge aegeria aegeria</name>
    <dbReference type="NCBI Taxonomy" id="348720"/>
    <lineage>
        <taxon>Eukaryota</taxon>
        <taxon>Metazoa</taxon>
        <taxon>Ecdysozoa</taxon>
        <taxon>Arthropoda</taxon>
        <taxon>Hexapoda</taxon>
        <taxon>Insecta</taxon>
        <taxon>Pterygota</taxon>
        <taxon>Neoptera</taxon>
        <taxon>Endopterygota</taxon>
        <taxon>Lepidoptera</taxon>
        <taxon>Glossata</taxon>
        <taxon>Ditrysia</taxon>
        <taxon>Papilionoidea</taxon>
        <taxon>Nymphalidae</taxon>
        <taxon>Satyrinae</taxon>
        <taxon>Satyrini</taxon>
        <taxon>Parargina</taxon>
        <taxon>Pararge</taxon>
    </lineage>
</organism>
<gene>
    <name evidence="2" type="primary">jg23297</name>
    <name evidence="2" type="ORF">PAEG_LOCUS3614</name>
</gene>
<proteinExistence type="predicted"/>
<feature type="non-terminal residue" evidence="2">
    <location>
        <position position="1"/>
    </location>
</feature>
<reference evidence="2" key="1">
    <citation type="submission" date="2022-03" db="EMBL/GenBank/DDBJ databases">
        <authorList>
            <person name="Lindestad O."/>
        </authorList>
    </citation>
    <scope>NUCLEOTIDE SEQUENCE</scope>
</reference>